<reference evidence="1" key="1">
    <citation type="journal article" date="2019" name="bioRxiv">
        <title>The Genome of the Zebra Mussel, Dreissena polymorpha: A Resource for Invasive Species Research.</title>
        <authorList>
            <person name="McCartney M.A."/>
            <person name="Auch B."/>
            <person name="Kono T."/>
            <person name="Mallez S."/>
            <person name="Zhang Y."/>
            <person name="Obille A."/>
            <person name="Becker A."/>
            <person name="Abrahante J.E."/>
            <person name="Garbe J."/>
            <person name="Badalamenti J.P."/>
            <person name="Herman A."/>
            <person name="Mangelson H."/>
            <person name="Liachko I."/>
            <person name="Sullivan S."/>
            <person name="Sone E.D."/>
            <person name="Koren S."/>
            <person name="Silverstein K.A.T."/>
            <person name="Beckman K.B."/>
            <person name="Gohl D.M."/>
        </authorList>
    </citation>
    <scope>NUCLEOTIDE SEQUENCE</scope>
    <source>
        <strain evidence="1">Duluth1</strain>
        <tissue evidence="1">Whole animal</tissue>
    </source>
</reference>
<accession>A0A9D4BU28</accession>
<dbReference type="EMBL" id="JAIWYP010000014">
    <property type="protein sequence ID" value="KAH3708707.1"/>
    <property type="molecule type" value="Genomic_DNA"/>
</dbReference>
<protein>
    <submittedName>
        <fullName evidence="1">Uncharacterized protein</fullName>
    </submittedName>
</protein>
<name>A0A9D4BU28_DREPO</name>
<proteinExistence type="predicted"/>
<gene>
    <name evidence="1" type="ORF">DPMN_068165</name>
</gene>
<organism evidence="1 2">
    <name type="scientific">Dreissena polymorpha</name>
    <name type="common">Zebra mussel</name>
    <name type="synonym">Mytilus polymorpha</name>
    <dbReference type="NCBI Taxonomy" id="45954"/>
    <lineage>
        <taxon>Eukaryota</taxon>
        <taxon>Metazoa</taxon>
        <taxon>Spiralia</taxon>
        <taxon>Lophotrochozoa</taxon>
        <taxon>Mollusca</taxon>
        <taxon>Bivalvia</taxon>
        <taxon>Autobranchia</taxon>
        <taxon>Heteroconchia</taxon>
        <taxon>Euheterodonta</taxon>
        <taxon>Imparidentia</taxon>
        <taxon>Neoheterodontei</taxon>
        <taxon>Myida</taxon>
        <taxon>Dreissenoidea</taxon>
        <taxon>Dreissenidae</taxon>
        <taxon>Dreissena</taxon>
    </lineage>
</organism>
<sequence length="55" mass="6535">MPFDYYEGLDCTSKARYDQKIKLIGLNECPYKLQAGCWKNDATKWPMIEYDDIHD</sequence>
<evidence type="ECO:0000313" key="2">
    <source>
        <dbReference type="Proteomes" id="UP000828390"/>
    </source>
</evidence>
<dbReference type="AlphaFoldDB" id="A0A9D4BU28"/>
<evidence type="ECO:0000313" key="1">
    <source>
        <dbReference type="EMBL" id="KAH3708707.1"/>
    </source>
</evidence>
<dbReference type="Proteomes" id="UP000828390">
    <property type="component" value="Unassembled WGS sequence"/>
</dbReference>
<keyword evidence="2" id="KW-1185">Reference proteome</keyword>
<reference evidence="1" key="2">
    <citation type="submission" date="2020-11" db="EMBL/GenBank/DDBJ databases">
        <authorList>
            <person name="McCartney M.A."/>
            <person name="Auch B."/>
            <person name="Kono T."/>
            <person name="Mallez S."/>
            <person name="Becker A."/>
            <person name="Gohl D.M."/>
            <person name="Silverstein K.A.T."/>
            <person name="Koren S."/>
            <person name="Bechman K.B."/>
            <person name="Herman A."/>
            <person name="Abrahante J.E."/>
            <person name="Garbe J."/>
        </authorList>
    </citation>
    <scope>NUCLEOTIDE SEQUENCE</scope>
    <source>
        <strain evidence="1">Duluth1</strain>
        <tissue evidence="1">Whole animal</tissue>
    </source>
</reference>
<comment type="caution">
    <text evidence="1">The sequence shown here is derived from an EMBL/GenBank/DDBJ whole genome shotgun (WGS) entry which is preliminary data.</text>
</comment>